<evidence type="ECO:0000256" key="1">
    <source>
        <dbReference type="ARBA" id="ARBA00001936"/>
    </source>
</evidence>
<evidence type="ECO:0000256" key="8">
    <source>
        <dbReference type="ARBA" id="ARBA00023211"/>
    </source>
</evidence>
<comment type="catalytic activity">
    <reaction evidence="9">
        <text>a 3'-end 3'-phospho-ribonucleotide-RNA + a 5'-end dephospho-ribonucleoside-RNA + GTP = a ribonucleotidyl-ribonucleotide-RNA + GMP + diphosphate</text>
        <dbReference type="Rhea" id="RHEA:68076"/>
        <dbReference type="Rhea" id="RHEA-COMP:10463"/>
        <dbReference type="Rhea" id="RHEA-COMP:13936"/>
        <dbReference type="Rhea" id="RHEA-COMP:17355"/>
        <dbReference type="ChEBI" id="CHEBI:33019"/>
        <dbReference type="ChEBI" id="CHEBI:37565"/>
        <dbReference type="ChEBI" id="CHEBI:58115"/>
        <dbReference type="ChEBI" id="CHEBI:83062"/>
        <dbReference type="ChEBI" id="CHEBI:138284"/>
        <dbReference type="ChEBI" id="CHEBI:173118"/>
        <dbReference type="EC" id="6.5.1.8"/>
    </reaction>
</comment>
<evidence type="ECO:0000256" key="4">
    <source>
        <dbReference type="ARBA" id="ARBA00022723"/>
    </source>
</evidence>
<evidence type="ECO:0000256" key="5">
    <source>
        <dbReference type="ARBA" id="ARBA00022741"/>
    </source>
</evidence>
<name>A0ABY3BV01_9HYPH</name>
<dbReference type="Proteomes" id="UP000319481">
    <property type="component" value="Unassembled WGS sequence"/>
</dbReference>
<keyword evidence="4" id="KW-0479">Metal-binding</keyword>
<dbReference type="EC" id="6.5.1.8" evidence="2"/>
<evidence type="ECO:0000256" key="2">
    <source>
        <dbReference type="ARBA" id="ARBA00012726"/>
    </source>
</evidence>
<accession>A0ABY3BV01</accession>
<gene>
    <name evidence="10" type="ORF">EXN23_00910</name>
</gene>
<protein>
    <recommendedName>
        <fullName evidence="2">3'-phosphate/5'-hydroxy nucleic acid ligase</fullName>
        <ecNumber evidence="2">6.5.1.8</ecNumber>
    </recommendedName>
</protein>
<dbReference type="PANTHER" id="PTHR43749">
    <property type="entry name" value="RNA-SPLICING LIGASE RTCB"/>
    <property type="match status" value="1"/>
</dbReference>
<keyword evidence="5" id="KW-0547">Nucleotide-binding</keyword>
<sequence length="456" mass="49453">MTITGKHLLNAGLPSGPYFKEAIAYANVHSVEAAVQKFQPPRKLKLKSKGATPLYRNIDDGTNDAERANVEAVMDTMEELLRTPVVISGAVMPDACPAGSLGTIPVGGVVASTAIHPGMHSADVCCSMAITIFDQDVEPKAVLDAVHGATHFGPGGRQSPLTGPNIGSVARNQFLKAADPMMASHFGTQGDGNHFAFVGRLKSDGRVAIVTHHGSRGPGAAIYKAGMACAEKWRQKLSPDTLKQNAWIPMDSQDGVDYWDALQFIRYWTKNSHFAIHDAAARAVGVDPDSFQWNNHQFWNEHNFVFERDGVFYHAKGATPAFSGWGADSGEFTLIPMNMGQPVLIVTGHDNEDSLGFAPHGAGRNYSRSQHKRLVGDRTDEEIFVVETAGLDVRFFSGNIDVSELPSAYKDAASVRAQIAKYDLCTIVDEVLPYGCIMAGDFEKDAPWKRRKKVVA</sequence>
<dbReference type="SUPFAM" id="SSF103365">
    <property type="entry name" value="Hypothetical protein PH1602"/>
    <property type="match status" value="1"/>
</dbReference>
<comment type="cofactor">
    <cofactor evidence="1">
        <name>Mn(2+)</name>
        <dbReference type="ChEBI" id="CHEBI:29035"/>
    </cofactor>
</comment>
<proteinExistence type="predicted"/>
<evidence type="ECO:0000256" key="6">
    <source>
        <dbReference type="ARBA" id="ARBA00022800"/>
    </source>
</evidence>
<dbReference type="RefSeq" id="WP_142911533.1">
    <property type="nucleotide sequence ID" value="NZ_JAPZLP010000001.1"/>
</dbReference>
<evidence type="ECO:0000256" key="3">
    <source>
        <dbReference type="ARBA" id="ARBA00022598"/>
    </source>
</evidence>
<evidence type="ECO:0000256" key="9">
    <source>
        <dbReference type="ARBA" id="ARBA00047746"/>
    </source>
</evidence>
<keyword evidence="7" id="KW-0342">GTP-binding</keyword>
<dbReference type="Gene3D" id="3.90.1860.10">
    <property type="entry name" value="tRNA-splicing ligase RtcB"/>
    <property type="match status" value="1"/>
</dbReference>
<dbReference type="InterPro" id="IPR001233">
    <property type="entry name" value="RtcB"/>
</dbReference>
<keyword evidence="8" id="KW-0464">Manganese</keyword>
<dbReference type="InterPro" id="IPR052915">
    <property type="entry name" value="RtcB-like"/>
</dbReference>
<evidence type="ECO:0000256" key="7">
    <source>
        <dbReference type="ARBA" id="ARBA00023134"/>
    </source>
</evidence>
<reference evidence="10 11" key="1">
    <citation type="journal article" date="2019" name="Appl. Microbiol. Biotechnol.">
        <title>Differential efficiency of wild type rhizogenic strains for rol gene transformation of plants.</title>
        <authorList>
            <person name="Desmet S."/>
            <person name="De Keyser E."/>
            <person name="Van Vaerenbergh J."/>
            <person name="Baeyen S."/>
            <person name="Van Huylenbroeck J."/>
            <person name="Geelen D."/>
            <person name="Dhooghe E."/>
        </authorList>
    </citation>
    <scope>NUCLEOTIDE SEQUENCE [LARGE SCALE GENOMIC DNA]</scope>
    <source>
        <strain evidence="10 11">GBBC3283</strain>
    </source>
</reference>
<organism evidence="10 11">
    <name type="scientific">Agrobacterium salinitolerans</name>
    <dbReference type="NCBI Taxonomy" id="1183413"/>
    <lineage>
        <taxon>Bacteria</taxon>
        <taxon>Pseudomonadati</taxon>
        <taxon>Pseudomonadota</taxon>
        <taxon>Alphaproteobacteria</taxon>
        <taxon>Hyphomicrobiales</taxon>
        <taxon>Rhizobiaceae</taxon>
        <taxon>Rhizobium/Agrobacterium group</taxon>
        <taxon>Agrobacterium</taxon>
    </lineage>
</organism>
<dbReference type="InterPro" id="IPR036025">
    <property type="entry name" value="RtcB-like_sf"/>
</dbReference>
<dbReference type="EMBL" id="SGNZ01000001">
    <property type="protein sequence ID" value="TRA96829.1"/>
    <property type="molecule type" value="Genomic_DNA"/>
</dbReference>
<keyword evidence="3" id="KW-0436">Ligase</keyword>
<evidence type="ECO:0000313" key="11">
    <source>
        <dbReference type="Proteomes" id="UP000319481"/>
    </source>
</evidence>
<dbReference type="PANTHER" id="PTHR43749:SF2">
    <property type="entry name" value="RNA-SPLICING LIGASE RTCB"/>
    <property type="match status" value="1"/>
</dbReference>
<evidence type="ECO:0000313" key="10">
    <source>
        <dbReference type="EMBL" id="TRA96829.1"/>
    </source>
</evidence>
<keyword evidence="11" id="KW-1185">Reference proteome</keyword>
<keyword evidence="6" id="KW-0692">RNA repair</keyword>
<dbReference type="Pfam" id="PF01139">
    <property type="entry name" value="RtcB"/>
    <property type="match status" value="1"/>
</dbReference>
<comment type="caution">
    <text evidence="10">The sequence shown here is derived from an EMBL/GenBank/DDBJ whole genome shotgun (WGS) entry which is preliminary data.</text>
</comment>